<dbReference type="PROSITE" id="PS51257">
    <property type="entry name" value="PROKAR_LIPOPROTEIN"/>
    <property type="match status" value="1"/>
</dbReference>
<accession>A0ABY7ALN4</accession>
<dbReference type="RefSeq" id="WP_268074813.1">
    <property type="nucleotide sequence ID" value="NZ_CP109965.1"/>
</dbReference>
<proteinExistence type="predicted"/>
<gene>
    <name evidence="1" type="ORF">OLW01_01195</name>
</gene>
<organism evidence="1 2">
    <name type="scientific">Catenovulum adriaticum</name>
    <dbReference type="NCBI Taxonomy" id="2984846"/>
    <lineage>
        <taxon>Bacteria</taxon>
        <taxon>Pseudomonadati</taxon>
        <taxon>Pseudomonadota</taxon>
        <taxon>Gammaproteobacteria</taxon>
        <taxon>Alteromonadales</taxon>
        <taxon>Alteromonadaceae</taxon>
        <taxon>Catenovulum</taxon>
    </lineage>
</organism>
<dbReference type="EMBL" id="CP109965">
    <property type="protein sequence ID" value="WAJ70462.1"/>
    <property type="molecule type" value="Genomic_DNA"/>
</dbReference>
<evidence type="ECO:0008006" key="3">
    <source>
        <dbReference type="Google" id="ProtNLM"/>
    </source>
</evidence>
<evidence type="ECO:0000313" key="1">
    <source>
        <dbReference type="EMBL" id="WAJ70462.1"/>
    </source>
</evidence>
<evidence type="ECO:0000313" key="2">
    <source>
        <dbReference type="Proteomes" id="UP001163726"/>
    </source>
</evidence>
<reference evidence="1" key="1">
    <citation type="submission" date="2022-10" db="EMBL/GenBank/DDBJ databases">
        <title>Catenovulum adriacola sp. nov. isolated in the Harbour of Susak.</title>
        <authorList>
            <person name="Schoch T."/>
            <person name="Reich S.J."/>
            <person name="Stoeferle S."/>
            <person name="Flaiz M."/>
            <person name="Kazda M."/>
            <person name="Riedel C.U."/>
            <person name="Duerre P."/>
        </authorList>
    </citation>
    <scope>NUCLEOTIDE SEQUENCE</scope>
    <source>
        <strain evidence="1">TS8</strain>
    </source>
</reference>
<sequence length="159" mass="18113">MKLTQLILFVVGSLILSGCAVTPIQKNPLDTDRSDFLYLRGNFTWWDTEEHAKVERVEGQLYKATVDLIADGQPYEFKFADVNWSLGANCGYYEASDQLVTTDNSVTANCSAKFEPFKFVPEQTGEYDFFIDFADEDEPQVWVRPTPKNSLFNQLVPSF</sequence>
<name>A0ABY7ALN4_9ALTE</name>
<protein>
    <recommendedName>
        <fullName evidence="3">Pullulanase</fullName>
    </recommendedName>
</protein>
<dbReference type="Proteomes" id="UP001163726">
    <property type="component" value="Chromosome"/>
</dbReference>
<keyword evidence="2" id="KW-1185">Reference proteome</keyword>